<gene>
    <name evidence="2" type="ORF">B4U37_01030</name>
    <name evidence="3" type="ORF">FZC74_16750</name>
</gene>
<dbReference type="AlphaFoldDB" id="A0A1Y0CHE9"/>
<dbReference type="EMBL" id="VTEU01000008">
    <property type="protein sequence ID" value="TYS57339.1"/>
    <property type="molecule type" value="Genomic_DNA"/>
</dbReference>
<name>A0A1Y0CHE9_9BACI</name>
<accession>A0A1Y0CHE9</accession>
<evidence type="ECO:0000256" key="1">
    <source>
        <dbReference type="SAM" id="Phobius"/>
    </source>
</evidence>
<evidence type="ECO:0000313" key="5">
    <source>
        <dbReference type="Proteomes" id="UP000323393"/>
    </source>
</evidence>
<feature type="transmembrane region" description="Helical" evidence="1">
    <location>
        <begin position="43"/>
        <end position="63"/>
    </location>
</feature>
<keyword evidence="1" id="KW-1133">Transmembrane helix</keyword>
<evidence type="ECO:0000313" key="2">
    <source>
        <dbReference type="EMBL" id="ART74729.1"/>
    </source>
</evidence>
<dbReference type="EMBL" id="CP020880">
    <property type="protein sequence ID" value="ART74729.1"/>
    <property type="molecule type" value="Genomic_DNA"/>
</dbReference>
<dbReference type="Proteomes" id="UP000323393">
    <property type="component" value="Unassembled WGS sequence"/>
</dbReference>
<sequence>MMLVLGVLGVLVLVGGLFATLQVAGKGDHDYQKKSEGNVRRLTYIYIALFVVIIVGFIVYLRWFV</sequence>
<dbReference type="KEGG" id="bhk:B4U37_01030"/>
<keyword evidence="4" id="KW-1185">Reference proteome</keyword>
<dbReference type="GeneID" id="96737026"/>
<dbReference type="Proteomes" id="UP000195573">
    <property type="component" value="Chromosome"/>
</dbReference>
<evidence type="ECO:0000313" key="4">
    <source>
        <dbReference type="Proteomes" id="UP000195573"/>
    </source>
</evidence>
<protein>
    <submittedName>
        <fullName evidence="3">Uncharacterized protein</fullName>
    </submittedName>
</protein>
<reference evidence="3 5" key="2">
    <citation type="submission" date="2019-08" db="EMBL/GenBank/DDBJ databases">
        <title>Bacillus genomes from the desert of Cuatro Cienegas, Coahuila.</title>
        <authorList>
            <person name="Olmedo-Alvarez G."/>
        </authorList>
    </citation>
    <scope>NUCLEOTIDE SEQUENCE [LARGE SCALE GENOMIC DNA]</scope>
    <source>
        <strain evidence="3 5">CH88_3T</strain>
    </source>
</reference>
<keyword evidence="1" id="KW-0812">Transmembrane</keyword>
<organism evidence="3 5">
    <name type="scientific">Sutcliffiella horikoshii</name>
    <dbReference type="NCBI Taxonomy" id="79883"/>
    <lineage>
        <taxon>Bacteria</taxon>
        <taxon>Bacillati</taxon>
        <taxon>Bacillota</taxon>
        <taxon>Bacilli</taxon>
        <taxon>Bacillales</taxon>
        <taxon>Bacillaceae</taxon>
        <taxon>Sutcliffiella</taxon>
    </lineage>
</organism>
<reference evidence="2 4" key="1">
    <citation type="submission" date="2017-04" db="EMBL/GenBank/DDBJ databases">
        <title>Complete Genome Sequence of the Bacillus horikoshii 20a strain from Cuatro Cienegas, Coahuila, Mexico.</title>
        <authorList>
            <person name="Zarza E."/>
            <person name="Alcaraz L.D."/>
            <person name="Aguilar-Salinas B."/>
            <person name="Islas A."/>
            <person name="Olmedo-Alvarez G."/>
        </authorList>
    </citation>
    <scope>NUCLEOTIDE SEQUENCE [LARGE SCALE GENOMIC DNA]</scope>
    <source>
        <strain evidence="2 4">20a</strain>
    </source>
</reference>
<proteinExistence type="predicted"/>
<keyword evidence="1" id="KW-0472">Membrane</keyword>
<evidence type="ECO:0000313" key="3">
    <source>
        <dbReference type="EMBL" id="TYS57339.1"/>
    </source>
</evidence>
<dbReference type="RefSeq" id="WP_088016713.1">
    <property type="nucleotide sequence ID" value="NZ_CP020880.1"/>
</dbReference>